<evidence type="ECO:0000259" key="1">
    <source>
        <dbReference type="PROSITE" id="PS50222"/>
    </source>
</evidence>
<dbReference type="PROSITE" id="PS50222">
    <property type="entry name" value="EF_HAND_2"/>
    <property type="match status" value="1"/>
</dbReference>
<evidence type="ECO:0000313" key="2">
    <source>
        <dbReference type="EMBL" id="CBY41453.1"/>
    </source>
</evidence>
<sequence length="77" mass="8877">MSQEALAAINSEEAAIYFRGHQNLYNKLQRTLSAGRIRKMFRAADIDGNRAYNDRELVKLMFLVGEKAVKLIELYLE</sequence>
<dbReference type="Proteomes" id="UP000011014">
    <property type="component" value="Unassembled WGS sequence"/>
</dbReference>
<dbReference type="InterPro" id="IPR002048">
    <property type="entry name" value="EF_hand_dom"/>
</dbReference>
<accession>E4Z175</accession>
<dbReference type="AlphaFoldDB" id="E4Z175"/>
<protein>
    <recommendedName>
        <fullName evidence="1">EF-hand domain-containing protein</fullName>
    </recommendedName>
</protein>
<reference evidence="2" key="1">
    <citation type="journal article" date="2010" name="Science">
        <title>Plasticity of animal genome architecture unmasked by rapid evolution of a pelagic tunicate.</title>
        <authorList>
            <person name="Denoeud F."/>
            <person name="Henriet S."/>
            <person name="Mungpakdee S."/>
            <person name="Aury J.M."/>
            <person name="Da Silva C."/>
            <person name="Brinkmann H."/>
            <person name="Mikhaleva J."/>
            <person name="Olsen L.C."/>
            <person name="Jubin C."/>
            <person name="Canestro C."/>
            <person name="Bouquet J.M."/>
            <person name="Danks G."/>
            <person name="Poulain J."/>
            <person name="Campsteijn C."/>
            <person name="Adamski M."/>
            <person name="Cross I."/>
            <person name="Yadetie F."/>
            <person name="Muffato M."/>
            <person name="Louis A."/>
            <person name="Butcher S."/>
            <person name="Tsagkogeorga G."/>
            <person name="Konrad A."/>
            <person name="Singh S."/>
            <person name="Jensen M.F."/>
            <person name="Cong E.H."/>
            <person name="Eikeseth-Otteraa H."/>
            <person name="Noel B."/>
            <person name="Anthouard V."/>
            <person name="Porcel B.M."/>
            <person name="Kachouri-Lafond R."/>
            <person name="Nishino A."/>
            <person name="Ugolini M."/>
            <person name="Chourrout P."/>
            <person name="Nishida H."/>
            <person name="Aasland R."/>
            <person name="Huzurbazar S."/>
            <person name="Westhof E."/>
            <person name="Delsuc F."/>
            <person name="Lehrach H."/>
            <person name="Reinhardt R."/>
            <person name="Weissenbach J."/>
            <person name="Roy S.W."/>
            <person name="Artiguenave F."/>
            <person name="Postlethwait J.H."/>
            <person name="Manak J.R."/>
            <person name="Thompson E.M."/>
            <person name="Jaillon O."/>
            <person name="Du Pasquier L."/>
            <person name="Boudinot P."/>
            <person name="Liberles D.A."/>
            <person name="Volff J.N."/>
            <person name="Philippe H."/>
            <person name="Lenhard B."/>
            <person name="Roest Crollius H."/>
            <person name="Wincker P."/>
            <person name="Chourrout D."/>
        </authorList>
    </citation>
    <scope>NUCLEOTIDE SEQUENCE [LARGE SCALE GENOMIC DNA]</scope>
</reference>
<name>E4Z175_OIKDI</name>
<gene>
    <name evidence="2" type="ORF">GSOID_T00023523001</name>
</gene>
<proteinExistence type="predicted"/>
<dbReference type="GO" id="GO:0005509">
    <property type="term" value="F:calcium ion binding"/>
    <property type="evidence" value="ECO:0007669"/>
    <property type="project" value="InterPro"/>
</dbReference>
<organism evidence="2">
    <name type="scientific">Oikopleura dioica</name>
    <name type="common">Tunicate</name>
    <dbReference type="NCBI Taxonomy" id="34765"/>
    <lineage>
        <taxon>Eukaryota</taxon>
        <taxon>Metazoa</taxon>
        <taxon>Chordata</taxon>
        <taxon>Tunicata</taxon>
        <taxon>Appendicularia</taxon>
        <taxon>Copelata</taxon>
        <taxon>Oikopleuridae</taxon>
        <taxon>Oikopleura</taxon>
    </lineage>
</organism>
<dbReference type="EMBL" id="FN656448">
    <property type="protein sequence ID" value="CBY41453.1"/>
    <property type="molecule type" value="Genomic_DNA"/>
</dbReference>
<feature type="domain" description="EF-hand" evidence="1">
    <location>
        <begin position="32"/>
        <end position="67"/>
    </location>
</feature>